<dbReference type="InterPro" id="IPR027450">
    <property type="entry name" value="AlkB-like"/>
</dbReference>
<feature type="binding site" evidence="6">
    <location>
        <position position="124"/>
    </location>
    <ligand>
        <name>Fe cation</name>
        <dbReference type="ChEBI" id="CHEBI:24875"/>
        <note>catalytic</note>
    </ligand>
</feature>
<evidence type="ECO:0000256" key="4">
    <source>
        <dbReference type="ARBA" id="ARBA00023004"/>
    </source>
</evidence>
<feature type="binding site" evidence="5">
    <location>
        <begin position="113"/>
        <end position="115"/>
    </location>
    <ligand>
        <name>2-oxoglutarate</name>
        <dbReference type="ChEBI" id="CHEBI:16810"/>
    </ligand>
</feature>
<dbReference type="GO" id="GO:0005737">
    <property type="term" value="C:cytoplasm"/>
    <property type="evidence" value="ECO:0007669"/>
    <property type="project" value="TreeGrafter"/>
</dbReference>
<feature type="binding site" evidence="5">
    <location>
        <position position="154"/>
    </location>
    <ligand>
        <name>substrate</name>
    </ligand>
</feature>
<name>A0A1G7CS72_9RHOB</name>
<proteinExistence type="predicted"/>
<keyword evidence="1 6" id="KW-0479">Metal-binding</keyword>
<dbReference type="GO" id="GO:0032259">
    <property type="term" value="P:methylation"/>
    <property type="evidence" value="ECO:0007669"/>
    <property type="project" value="UniProtKB-KW"/>
</dbReference>
<evidence type="ECO:0000313" key="9">
    <source>
        <dbReference type="Proteomes" id="UP000198994"/>
    </source>
</evidence>
<keyword evidence="8" id="KW-0808">Transferase</keyword>
<evidence type="ECO:0000313" key="8">
    <source>
        <dbReference type="EMBL" id="SDE42202.1"/>
    </source>
</evidence>
<feature type="binding site" evidence="6">
    <location>
        <position position="126"/>
    </location>
    <ligand>
        <name>Fe cation</name>
        <dbReference type="ChEBI" id="CHEBI:24875"/>
        <note>catalytic</note>
    </ligand>
</feature>
<dbReference type="GO" id="GO:0035513">
    <property type="term" value="P:oxidative RNA demethylation"/>
    <property type="evidence" value="ECO:0007669"/>
    <property type="project" value="TreeGrafter"/>
</dbReference>
<keyword evidence="3" id="KW-0560">Oxidoreductase</keyword>
<dbReference type="Pfam" id="PF13532">
    <property type="entry name" value="2OG-FeII_Oxy_2"/>
    <property type="match status" value="1"/>
</dbReference>
<dbReference type="Proteomes" id="UP000198994">
    <property type="component" value="Unassembled WGS sequence"/>
</dbReference>
<dbReference type="GO" id="GO:0008168">
    <property type="term" value="F:methyltransferase activity"/>
    <property type="evidence" value="ECO:0007669"/>
    <property type="project" value="UniProtKB-KW"/>
</dbReference>
<dbReference type="InterPro" id="IPR005123">
    <property type="entry name" value="Oxoglu/Fe-dep_dioxygenase_dom"/>
</dbReference>
<keyword evidence="8" id="KW-0489">Methyltransferase</keyword>
<keyword evidence="4 6" id="KW-0408">Iron</keyword>
<sequence length="207" mass="23247">MRKKEAMTETFERRGFRIHAGFLDRAAQETLVARLRDCLRIAPLYQPVTPRGQKMSVRMSAAGRFGWVTDRRGYRYEPRHPDGMDWPPIPDEVLAIWEAVSGCARAPECCLINWYGEGARMGLHQDRDEADFSCPVVSVSLGDEGLFRMGNTERGGSTESVWLRSGDVVVMGGEARLRHHGVDRIRFGSSTLLPQGGRINLTLRVVS</sequence>
<dbReference type="AlphaFoldDB" id="A0A1G7CS72"/>
<keyword evidence="9" id="KW-1185">Reference proteome</keyword>
<dbReference type="EMBL" id="FNAV01000003">
    <property type="protein sequence ID" value="SDE42202.1"/>
    <property type="molecule type" value="Genomic_DNA"/>
</dbReference>
<reference evidence="9" key="1">
    <citation type="submission" date="2016-10" db="EMBL/GenBank/DDBJ databases">
        <authorList>
            <person name="Varghese N."/>
            <person name="Submissions S."/>
        </authorList>
    </citation>
    <scope>NUCLEOTIDE SEQUENCE [LARGE SCALE GENOMIC DNA]</scope>
    <source>
        <strain evidence="9">DSM 10146</strain>
    </source>
</reference>
<feature type="binding site" evidence="5">
    <location>
        <position position="128"/>
    </location>
    <ligand>
        <name>substrate</name>
    </ligand>
</feature>
<evidence type="ECO:0000256" key="2">
    <source>
        <dbReference type="ARBA" id="ARBA00022964"/>
    </source>
</evidence>
<dbReference type="GO" id="GO:0008198">
    <property type="term" value="F:ferrous iron binding"/>
    <property type="evidence" value="ECO:0007669"/>
    <property type="project" value="TreeGrafter"/>
</dbReference>
<dbReference type="STRING" id="282683.SAMN04488105_103328"/>
<evidence type="ECO:0000259" key="7">
    <source>
        <dbReference type="PROSITE" id="PS51471"/>
    </source>
</evidence>
<organism evidence="8 9">
    <name type="scientific">Salipiger thiooxidans</name>
    <dbReference type="NCBI Taxonomy" id="282683"/>
    <lineage>
        <taxon>Bacteria</taxon>
        <taxon>Pseudomonadati</taxon>
        <taxon>Pseudomonadota</taxon>
        <taxon>Alphaproteobacteria</taxon>
        <taxon>Rhodobacterales</taxon>
        <taxon>Roseobacteraceae</taxon>
        <taxon>Salipiger</taxon>
    </lineage>
</organism>
<dbReference type="GO" id="GO:0035516">
    <property type="term" value="F:broad specificity oxidative DNA demethylase activity"/>
    <property type="evidence" value="ECO:0007669"/>
    <property type="project" value="TreeGrafter"/>
</dbReference>
<dbReference type="PROSITE" id="PS51471">
    <property type="entry name" value="FE2OG_OXY"/>
    <property type="match status" value="1"/>
</dbReference>
<dbReference type="InterPro" id="IPR004574">
    <property type="entry name" value="Alkb"/>
</dbReference>
<dbReference type="InterPro" id="IPR037151">
    <property type="entry name" value="AlkB-like_sf"/>
</dbReference>
<dbReference type="Gene3D" id="2.60.120.590">
    <property type="entry name" value="Alpha-ketoglutarate-dependent dioxygenase AlkB-like"/>
    <property type="match status" value="1"/>
</dbReference>
<dbReference type="GO" id="GO:0035515">
    <property type="term" value="F:oxidative RNA demethylase activity"/>
    <property type="evidence" value="ECO:0007669"/>
    <property type="project" value="TreeGrafter"/>
</dbReference>
<feature type="domain" description="Fe2OG dioxygenase" evidence="7">
    <location>
        <begin position="106"/>
        <end position="207"/>
    </location>
</feature>
<comment type="cofactor">
    <cofactor evidence="6">
        <name>Fe(2+)</name>
        <dbReference type="ChEBI" id="CHEBI:29033"/>
    </cofactor>
    <text evidence="6">Binds 1 Fe(2+) ion per subunit.</text>
</comment>
<feature type="binding site" evidence="5">
    <location>
        <begin position="198"/>
        <end position="204"/>
    </location>
    <ligand>
        <name>2-oxoglutarate</name>
        <dbReference type="ChEBI" id="CHEBI:16810"/>
    </ligand>
</feature>
<evidence type="ECO:0000256" key="6">
    <source>
        <dbReference type="PIRSR" id="PIRSR604574-2"/>
    </source>
</evidence>
<dbReference type="OrthoDB" id="9796932at2"/>
<dbReference type="PANTHER" id="PTHR16557">
    <property type="entry name" value="ALKYLATED DNA REPAIR PROTEIN ALKB-RELATED"/>
    <property type="match status" value="1"/>
</dbReference>
<feature type="binding site" evidence="6">
    <location>
        <position position="180"/>
    </location>
    <ligand>
        <name>Fe cation</name>
        <dbReference type="ChEBI" id="CHEBI:24875"/>
        <note>catalytic</note>
    </ligand>
</feature>
<dbReference type="SUPFAM" id="SSF51197">
    <property type="entry name" value="Clavaminate synthase-like"/>
    <property type="match status" value="1"/>
</dbReference>
<dbReference type="PANTHER" id="PTHR16557:SF2">
    <property type="entry name" value="NUCLEIC ACID DIOXYGENASE ALKBH1"/>
    <property type="match status" value="1"/>
</dbReference>
<accession>A0A1G7CS72</accession>
<evidence type="ECO:0000256" key="5">
    <source>
        <dbReference type="PIRSR" id="PIRSR604574-1"/>
    </source>
</evidence>
<protein>
    <submittedName>
        <fullName evidence="8">Alkylated DNA repair protein (DNA oxidative demethylase)</fullName>
    </submittedName>
</protein>
<feature type="binding site" evidence="5">
    <location>
        <begin position="74"/>
        <end position="76"/>
    </location>
    <ligand>
        <name>substrate</name>
    </ligand>
</feature>
<keyword evidence="2" id="KW-0223">Dioxygenase</keyword>
<gene>
    <name evidence="8" type="ORF">SAMN04488105_103328</name>
</gene>
<evidence type="ECO:0000256" key="3">
    <source>
        <dbReference type="ARBA" id="ARBA00023002"/>
    </source>
</evidence>
<feature type="binding site" evidence="5">
    <location>
        <position position="67"/>
    </location>
    <ligand>
        <name>substrate</name>
    </ligand>
</feature>
<evidence type="ECO:0000256" key="1">
    <source>
        <dbReference type="ARBA" id="ARBA00022723"/>
    </source>
</evidence>